<evidence type="ECO:0000256" key="5">
    <source>
        <dbReference type="HAMAP-Rule" id="MF_01883"/>
    </source>
</evidence>
<dbReference type="EC" id="2.4.2.52" evidence="5"/>
<keyword evidence="4 5" id="KW-0067">ATP-binding</keyword>
<gene>
    <name evidence="5 6" type="primary">mdcB</name>
    <name evidence="6" type="ORF">CEJ42_08505</name>
</gene>
<dbReference type="RefSeq" id="WP_088750621.1">
    <property type="nucleotide sequence ID" value="NZ_NJGU01000004.1"/>
</dbReference>
<comment type="function">
    <text evidence="5">Involved in the formation of 2-(5''-phosphoribosyl)-3'-dephosphocoenzyme-A, the prosthetic group of the acyl-carrier protein of the malonate decarboxylase.</text>
</comment>
<dbReference type="PANTHER" id="PTHR30201:SF2">
    <property type="entry name" value="2-(5''-TRIPHOSPHORIBOSYL)-3'-DEPHOSPHOCOENZYME-A SYNTHASE"/>
    <property type="match status" value="1"/>
</dbReference>
<dbReference type="Gene3D" id="1.10.4200.10">
    <property type="entry name" value="Triphosphoribosyl-dephospho-CoA protein"/>
    <property type="match status" value="1"/>
</dbReference>
<dbReference type="EMBL" id="NJGU01000004">
    <property type="protein sequence ID" value="OWY29881.1"/>
    <property type="molecule type" value="Genomic_DNA"/>
</dbReference>
<dbReference type="Pfam" id="PF01874">
    <property type="entry name" value="CitG"/>
    <property type="match status" value="1"/>
</dbReference>
<dbReference type="InterPro" id="IPR002736">
    <property type="entry name" value="CitG"/>
</dbReference>
<evidence type="ECO:0000313" key="7">
    <source>
        <dbReference type="Proteomes" id="UP000197596"/>
    </source>
</evidence>
<sequence length="330" mass="35569">MRSLTTRALGASRAEPIQGGWHNAVTAAPHYTQRRREARENLMFCRTLARLALRSLHQELVLHPKPGLVSLVDNGSHADMDAATFMRSLFSLRHYFFRIAEAGMQGAPFRQLQRLAIDAEARMLRATGGVNTHRGAIFALGMLCASIAWCRGRRMPLSEPAIRAALLIQWGDALAQHTRAEHSPDTVSHGQRVAAAHAVGGAREEGALGFPSVFEVALPRLHQSAAQGRSWHEAKVDALFALMAHISDTNVYHRGGAQGADVVRSRSAAFLAAGGTGRPGWRDDALDCHRLFVERRLSPGGAADLLAAACLVHQACSLGEGAGLPARRAA</sequence>
<reference evidence="6 7" key="1">
    <citation type="submission" date="2017-06" db="EMBL/GenBank/DDBJ databases">
        <title>Herbaspirillum phytohormonus sp. nov., isolated from the root nodule of Robinia pseudoacacia in lead-zinc mine.</title>
        <authorList>
            <person name="Fan M."/>
            <person name="Lin Y."/>
        </authorList>
    </citation>
    <scope>NUCLEOTIDE SEQUENCE [LARGE SCALE GENOMIC DNA]</scope>
    <source>
        <strain evidence="6 7">HZ10</strain>
    </source>
</reference>
<evidence type="ECO:0000313" key="6">
    <source>
        <dbReference type="EMBL" id="OWY29881.1"/>
    </source>
</evidence>
<accession>A0A2D0B6Y3</accession>
<evidence type="ECO:0000256" key="2">
    <source>
        <dbReference type="ARBA" id="ARBA00022679"/>
    </source>
</evidence>
<evidence type="ECO:0000256" key="3">
    <source>
        <dbReference type="ARBA" id="ARBA00022741"/>
    </source>
</evidence>
<dbReference type="PANTHER" id="PTHR30201">
    <property type="entry name" value="TRIPHOSPHORIBOSYL-DEPHOSPHO-COA SYNTHASE"/>
    <property type="match status" value="1"/>
</dbReference>
<dbReference type="GO" id="GO:0046917">
    <property type="term" value="F:triphosphoribosyl-dephospho-CoA synthase activity"/>
    <property type="evidence" value="ECO:0007669"/>
    <property type="project" value="UniProtKB-UniRule"/>
</dbReference>
<dbReference type="AlphaFoldDB" id="A0A2D0B6Y3"/>
<dbReference type="NCBIfam" id="TIGR03132">
    <property type="entry name" value="malonate_mdcB"/>
    <property type="match status" value="1"/>
</dbReference>
<dbReference type="Proteomes" id="UP000197596">
    <property type="component" value="Unassembled WGS sequence"/>
</dbReference>
<evidence type="ECO:0000256" key="1">
    <source>
        <dbReference type="ARBA" id="ARBA00001210"/>
    </source>
</evidence>
<organism evidence="6 7">
    <name type="scientific">Herbaspirillum robiniae</name>
    <dbReference type="NCBI Taxonomy" id="2014887"/>
    <lineage>
        <taxon>Bacteria</taxon>
        <taxon>Pseudomonadati</taxon>
        <taxon>Pseudomonadota</taxon>
        <taxon>Betaproteobacteria</taxon>
        <taxon>Burkholderiales</taxon>
        <taxon>Oxalobacteraceae</taxon>
        <taxon>Herbaspirillum</taxon>
    </lineage>
</organism>
<dbReference type="InterPro" id="IPR017555">
    <property type="entry name" value="TriPribosyl-deP-CoA_syn"/>
</dbReference>
<keyword evidence="2 5" id="KW-0808">Transferase</keyword>
<comment type="catalytic activity">
    <reaction evidence="1 5">
        <text>3'-dephospho-CoA + ATP = 2'-(5''-triphospho-alpha-D-ribosyl)-3'-dephospho-CoA + adenine</text>
        <dbReference type="Rhea" id="RHEA:15117"/>
        <dbReference type="ChEBI" id="CHEBI:16708"/>
        <dbReference type="ChEBI" id="CHEBI:30616"/>
        <dbReference type="ChEBI" id="CHEBI:57328"/>
        <dbReference type="ChEBI" id="CHEBI:61378"/>
        <dbReference type="EC" id="2.4.2.52"/>
    </reaction>
</comment>
<evidence type="ECO:0000256" key="4">
    <source>
        <dbReference type="ARBA" id="ARBA00022840"/>
    </source>
</evidence>
<keyword evidence="3 5" id="KW-0547">Nucleotide-binding</keyword>
<comment type="similarity">
    <text evidence="5">Belongs to the CitG/MdcB family.</text>
</comment>
<name>A0A2D0B6Y3_9BURK</name>
<dbReference type="HAMAP" id="MF_01883">
    <property type="entry name" value="MdcB"/>
    <property type="match status" value="1"/>
</dbReference>
<dbReference type="GO" id="GO:0005524">
    <property type="term" value="F:ATP binding"/>
    <property type="evidence" value="ECO:0007669"/>
    <property type="project" value="UniProtKB-KW"/>
</dbReference>
<comment type="caution">
    <text evidence="6">The sequence shown here is derived from an EMBL/GenBank/DDBJ whole genome shotgun (WGS) entry which is preliminary data.</text>
</comment>
<dbReference type="GO" id="GO:0051191">
    <property type="term" value="P:prosthetic group biosynthetic process"/>
    <property type="evidence" value="ECO:0007669"/>
    <property type="project" value="TreeGrafter"/>
</dbReference>
<proteinExistence type="inferred from homology"/>
<protein>
    <recommendedName>
        <fullName evidence="5">Probable 2-(5''-triphosphoribosyl)-3'-dephosphocoenzyme-A synthase</fullName>
        <shortName evidence="5">2-(5''-triphosphoribosyl)-3'-dephospho-CoA synthase</shortName>
        <ecNumber evidence="5">2.4.2.52</ecNumber>
    </recommendedName>
</protein>